<gene>
    <name evidence="2" type="ORF">TTHERM_000609419</name>
</gene>
<keyword evidence="1" id="KW-1133">Transmembrane helix</keyword>
<evidence type="ECO:0000313" key="2">
    <source>
        <dbReference type="EMBL" id="EWS75826.1"/>
    </source>
</evidence>
<organism evidence="2 3">
    <name type="scientific">Tetrahymena thermophila (strain SB210)</name>
    <dbReference type="NCBI Taxonomy" id="312017"/>
    <lineage>
        <taxon>Eukaryota</taxon>
        <taxon>Sar</taxon>
        <taxon>Alveolata</taxon>
        <taxon>Ciliophora</taxon>
        <taxon>Intramacronucleata</taxon>
        <taxon>Oligohymenophorea</taxon>
        <taxon>Hymenostomatida</taxon>
        <taxon>Tetrahymenina</taxon>
        <taxon>Tetrahymenidae</taxon>
        <taxon>Tetrahymena</taxon>
    </lineage>
</organism>
<dbReference type="InParanoid" id="W7XJQ9"/>
<keyword evidence="3" id="KW-1185">Reference proteome</keyword>
<dbReference type="RefSeq" id="XP_012651640.1">
    <property type="nucleotide sequence ID" value="XM_012796186.1"/>
</dbReference>
<dbReference type="Proteomes" id="UP000009168">
    <property type="component" value="Unassembled WGS sequence"/>
</dbReference>
<dbReference type="GeneID" id="24439806"/>
<feature type="transmembrane region" description="Helical" evidence="1">
    <location>
        <begin position="49"/>
        <end position="71"/>
    </location>
</feature>
<evidence type="ECO:0000256" key="1">
    <source>
        <dbReference type="SAM" id="Phobius"/>
    </source>
</evidence>
<keyword evidence="1 2" id="KW-0812">Transmembrane</keyword>
<evidence type="ECO:0000313" key="3">
    <source>
        <dbReference type="Proteomes" id="UP000009168"/>
    </source>
</evidence>
<protein>
    <submittedName>
        <fullName evidence="2">Transmembrane protein, putative</fullName>
    </submittedName>
</protein>
<proteinExistence type="predicted"/>
<dbReference type="EMBL" id="GG662800">
    <property type="protein sequence ID" value="EWS75826.1"/>
    <property type="molecule type" value="Genomic_DNA"/>
</dbReference>
<dbReference type="KEGG" id="tet:TTHERM_000609419"/>
<keyword evidence="1" id="KW-0472">Membrane</keyword>
<sequence length="86" mass="10384">MQINFFQSQIHILVQRCVYLHFLVFANALQIGMNSIYLQQLIEVLKEQSQHYCLMLLYNVNYLALDMYNYLNSSMKYQKMSEFLMN</sequence>
<accession>W7XJQ9</accession>
<dbReference type="AlphaFoldDB" id="W7XJQ9"/>
<name>W7XJQ9_TETTS</name>
<feature type="transmembrane region" description="Helical" evidence="1">
    <location>
        <begin position="18"/>
        <end position="37"/>
    </location>
</feature>
<reference evidence="3" key="1">
    <citation type="journal article" date="2006" name="PLoS Biol.">
        <title>Macronuclear genome sequence of the ciliate Tetrahymena thermophila, a model eukaryote.</title>
        <authorList>
            <person name="Eisen J.A."/>
            <person name="Coyne R.S."/>
            <person name="Wu M."/>
            <person name="Wu D."/>
            <person name="Thiagarajan M."/>
            <person name="Wortman J.R."/>
            <person name="Badger J.H."/>
            <person name="Ren Q."/>
            <person name="Amedeo P."/>
            <person name="Jones K.M."/>
            <person name="Tallon L.J."/>
            <person name="Delcher A.L."/>
            <person name="Salzberg S.L."/>
            <person name="Silva J.C."/>
            <person name="Haas B.J."/>
            <person name="Majoros W.H."/>
            <person name="Farzad M."/>
            <person name="Carlton J.M."/>
            <person name="Smith R.K. Jr."/>
            <person name="Garg J."/>
            <person name="Pearlman R.E."/>
            <person name="Karrer K.M."/>
            <person name="Sun L."/>
            <person name="Manning G."/>
            <person name="Elde N.C."/>
            <person name="Turkewitz A.P."/>
            <person name="Asai D.J."/>
            <person name="Wilkes D.E."/>
            <person name="Wang Y."/>
            <person name="Cai H."/>
            <person name="Collins K."/>
            <person name="Stewart B.A."/>
            <person name="Lee S.R."/>
            <person name="Wilamowska K."/>
            <person name="Weinberg Z."/>
            <person name="Ruzzo W.L."/>
            <person name="Wloga D."/>
            <person name="Gaertig J."/>
            <person name="Frankel J."/>
            <person name="Tsao C.-C."/>
            <person name="Gorovsky M.A."/>
            <person name="Keeling P.J."/>
            <person name="Waller R.F."/>
            <person name="Patron N.J."/>
            <person name="Cherry J.M."/>
            <person name="Stover N.A."/>
            <person name="Krieger C.J."/>
            <person name="del Toro C."/>
            <person name="Ryder H.F."/>
            <person name="Williamson S.C."/>
            <person name="Barbeau R.A."/>
            <person name="Hamilton E.P."/>
            <person name="Orias E."/>
        </authorList>
    </citation>
    <scope>NUCLEOTIDE SEQUENCE [LARGE SCALE GENOMIC DNA]</scope>
    <source>
        <strain evidence="3">SB210</strain>
    </source>
</reference>